<evidence type="ECO:0000313" key="3">
    <source>
        <dbReference type="Proteomes" id="UP001221142"/>
    </source>
</evidence>
<dbReference type="AlphaFoldDB" id="A0AAD7BBI1"/>
<comment type="caution">
    <text evidence="2">The sequence shown here is derived from an EMBL/GenBank/DDBJ whole genome shotgun (WGS) entry which is preliminary data.</text>
</comment>
<gene>
    <name evidence="2" type="ORF">FB45DRAFT_237054</name>
</gene>
<reference evidence="2" key="1">
    <citation type="submission" date="2023-03" db="EMBL/GenBank/DDBJ databases">
        <title>Massive genome expansion in bonnet fungi (Mycena s.s.) driven by repeated elements and novel gene families across ecological guilds.</title>
        <authorList>
            <consortium name="Lawrence Berkeley National Laboratory"/>
            <person name="Harder C.B."/>
            <person name="Miyauchi S."/>
            <person name="Viragh M."/>
            <person name="Kuo A."/>
            <person name="Thoen E."/>
            <person name="Andreopoulos B."/>
            <person name="Lu D."/>
            <person name="Skrede I."/>
            <person name="Drula E."/>
            <person name="Henrissat B."/>
            <person name="Morin E."/>
            <person name="Kohler A."/>
            <person name="Barry K."/>
            <person name="LaButti K."/>
            <person name="Morin E."/>
            <person name="Salamov A."/>
            <person name="Lipzen A."/>
            <person name="Mereny Z."/>
            <person name="Hegedus B."/>
            <person name="Baldrian P."/>
            <person name="Stursova M."/>
            <person name="Weitz H."/>
            <person name="Taylor A."/>
            <person name="Grigoriev I.V."/>
            <person name="Nagy L.G."/>
            <person name="Martin F."/>
            <person name="Kauserud H."/>
        </authorList>
    </citation>
    <scope>NUCLEOTIDE SEQUENCE</scope>
    <source>
        <strain evidence="2">9284</strain>
    </source>
</reference>
<feature type="region of interest" description="Disordered" evidence="1">
    <location>
        <begin position="101"/>
        <end position="132"/>
    </location>
</feature>
<sequence>MSPYDPSSLKAASPRRRSLASLFRLDLRRTRYRHLPLSLTSPLAARRLLMRARAIAPGTRRRTRRRIGGLGFGLGAQCYLRCATRELDHPGPITVYPLELLTPSRSGRGTTPMRSPSGSGTSLPDPKLATGPENIRPLLENVRAVRARLGILLAGVMERKEV</sequence>
<name>A0AAD7BBI1_9AGAR</name>
<protein>
    <submittedName>
        <fullName evidence="2">Uncharacterized protein</fullName>
    </submittedName>
</protein>
<evidence type="ECO:0000256" key="1">
    <source>
        <dbReference type="SAM" id="MobiDB-lite"/>
    </source>
</evidence>
<dbReference type="Proteomes" id="UP001221142">
    <property type="component" value="Unassembled WGS sequence"/>
</dbReference>
<proteinExistence type="predicted"/>
<dbReference type="EMBL" id="JARKIF010000023">
    <property type="protein sequence ID" value="KAJ7616074.1"/>
    <property type="molecule type" value="Genomic_DNA"/>
</dbReference>
<accession>A0AAD7BBI1</accession>
<organism evidence="2 3">
    <name type="scientific">Roridomyces roridus</name>
    <dbReference type="NCBI Taxonomy" id="1738132"/>
    <lineage>
        <taxon>Eukaryota</taxon>
        <taxon>Fungi</taxon>
        <taxon>Dikarya</taxon>
        <taxon>Basidiomycota</taxon>
        <taxon>Agaricomycotina</taxon>
        <taxon>Agaricomycetes</taxon>
        <taxon>Agaricomycetidae</taxon>
        <taxon>Agaricales</taxon>
        <taxon>Marasmiineae</taxon>
        <taxon>Mycenaceae</taxon>
        <taxon>Roridomyces</taxon>
    </lineage>
</organism>
<keyword evidence="3" id="KW-1185">Reference proteome</keyword>
<feature type="compositionally biased region" description="Polar residues" evidence="1">
    <location>
        <begin position="103"/>
        <end position="122"/>
    </location>
</feature>
<evidence type="ECO:0000313" key="2">
    <source>
        <dbReference type="EMBL" id="KAJ7616074.1"/>
    </source>
</evidence>